<accession>A0AAV7UR19</accession>
<dbReference type="AlphaFoldDB" id="A0AAV7UR19"/>
<comment type="caution">
    <text evidence="1">The sequence shown here is derived from an EMBL/GenBank/DDBJ whole genome shotgun (WGS) entry which is preliminary data.</text>
</comment>
<keyword evidence="2" id="KW-1185">Reference proteome</keyword>
<name>A0AAV7UR19_PLEWA</name>
<dbReference type="Proteomes" id="UP001066276">
    <property type="component" value="Chromosome 2_2"/>
</dbReference>
<protein>
    <submittedName>
        <fullName evidence="1">Uncharacterized protein</fullName>
    </submittedName>
</protein>
<proteinExistence type="predicted"/>
<gene>
    <name evidence="1" type="ORF">NDU88_000160</name>
</gene>
<reference evidence="1" key="1">
    <citation type="journal article" date="2022" name="bioRxiv">
        <title>Sequencing and chromosome-scale assembly of the giantPleurodeles waltlgenome.</title>
        <authorList>
            <person name="Brown T."/>
            <person name="Elewa A."/>
            <person name="Iarovenko S."/>
            <person name="Subramanian E."/>
            <person name="Araus A.J."/>
            <person name="Petzold A."/>
            <person name="Susuki M."/>
            <person name="Suzuki K.-i.T."/>
            <person name="Hayashi T."/>
            <person name="Toyoda A."/>
            <person name="Oliveira C."/>
            <person name="Osipova E."/>
            <person name="Leigh N.D."/>
            <person name="Simon A."/>
            <person name="Yun M.H."/>
        </authorList>
    </citation>
    <scope>NUCLEOTIDE SEQUENCE</scope>
    <source>
        <strain evidence="1">20211129_DDA</strain>
        <tissue evidence="1">Liver</tissue>
    </source>
</reference>
<evidence type="ECO:0000313" key="2">
    <source>
        <dbReference type="Proteomes" id="UP001066276"/>
    </source>
</evidence>
<evidence type="ECO:0000313" key="1">
    <source>
        <dbReference type="EMBL" id="KAJ1190841.1"/>
    </source>
</evidence>
<sequence>MASYCNWLGFSSVQIKKFFDTLYHSFFTESKGGEAGTFSKLLTLLRFFEGSWVRWVATNRKCGEADPSTGKRIITVARCSGVDEYVADLKKGAVPSKFDSLHNDLIRDQIVMHSNALMFDKKLWANKDTTLKDAIAIAKKAELSGCCAKQPWLI</sequence>
<dbReference type="EMBL" id="JANPWB010000004">
    <property type="protein sequence ID" value="KAJ1190841.1"/>
    <property type="molecule type" value="Genomic_DNA"/>
</dbReference>
<organism evidence="1 2">
    <name type="scientific">Pleurodeles waltl</name>
    <name type="common">Iberian ribbed newt</name>
    <dbReference type="NCBI Taxonomy" id="8319"/>
    <lineage>
        <taxon>Eukaryota</taxon>
        <taxon>Metazoa</taxon>
        <taxon>Chordata</taxon>
        <taxon>Craniata</taxon>
        <taxon>Vertebrata</taxon>
        <taxon>Euteleostomi</taxon>
        <taxon>Amphibia</taxon>
        <taxon>Batrachia</taxon>
        <taxon>Caudata</taxon>
        <taxon>Salamandroidea</taxon>
        <taxon>Salamandridae</taxon>
        <taxon>Pleurodelinae</taxon>
        <taxon>Pleurodeles</taxon>
    </lineage>
</organism>